<evidence type="ECO:0000313" key="3">
    <source>
        <dbReference type="Proteomes" id="UP000766486"/>
    </source>
</evidence>
<dbReference type="EMBL" id="CABFNS010000851">
    <property type="protein sequence ID" value="VUC32852.1"/>
    <property type="molecule type" value="Genomic_DNA"/>
</dbReference>
<sequence length="491" mass="52895">MPSTIPYDPSLVLASVVNDKAVKAVQAISEKQKEIDAAQDHMNALLSTRRSLDMTKSELLNMNIDVSALEAEVDTLNKDLKTAAEKYVNIKIQKEKDLVNDRAGLSGVRADVESPVDFVKTQIKSLPLASDSINMDVQYFSQDVNKEGANSHAEQIKSFVASQRTWLGSSASNELTSAVGNQVDEQVKRHKISGTLVISVACTHKNANIMAPLVIDVDKGIKVWNSIYGDSEFLSANKEDMAKLSAERLKGKKQEDETHFSIISGTTFGSSFVGMVHILKTDDTNVTETMSSMATSMQAQMDAAAWFASASGGFGASASIANDVKNLLSTQNISSHVTMICMGSIPSMVAHEVQLGVEKFANFDPKANLEALATFQNATNANQGSIQQSAAAARTGGQMIAMKQGDIKAALSALADIDDGSNKVLDITSMMTALEDYLKKAANGTSGVPINYYLHDITKDMLVDLWVAKYYPRKEEASPAPAPAPKEDPKE</sequence>
<comment type="caution">
    <text evidence="2">The sequence shown here is derived from an EMBL/GenBank/DDBJ whole genome shotgun (WGS) entry which is preliminary data.</text>
</comment>
<reference evidence="2 3" key="1">
    <citation type="submission" date="2019-06" db="EMBL/GenBank/DDBJ databases">
        <authorList>
            <person name="Broberg M."/>
        </authorList>
    </citation>
    <scope>NUCLEOTIDE SEQUENCE [LARGE SCALE GENOMIC DNA]</scope>
</reference>
<accession>A0ABY6URS0</accession>
<gene>
    <name evidence="2" type="ORF">CLO192961_LOCUS329100</name>
</gene>
<name>A0ABY6URS0_BIOOC</name>
<proteinExistence type="predicted"/>
<evidence type="ECO:0000256" key="1">
    <source>
        <dbReference type="SAM" id="Coils"/>
    </source>
</evidence>
<protein>
    <submittedName>
        <fullName evidence="2">Uncharacterized protein</fullName>
    </submittedName>
</protein>
<keyword evidence="1" id="KW-0175">Coiled coil</keyword>
<feature type="coiled-coil region" evidence="1">
    <location>
        <begin position="28"/>
        <end position="86"/>
    </location>
</feature>
<dbReference type="Proteomes" id="UP000766486">
    <property type="component" value="Unassembled WGS sequence"/>
</dbReference>
<keyword evidence="3" id="KW-1185">Reference proteome</keyword>
<organism evidence="2 3">
    <name type="scientific">Bionectria ochroleuca</name>
    <name type="common">Gliocladium roseum</name>
    <dbReference type="NCBI Taxonomy" id="29856"/>
    <lineage>
        <taxon>Eukaryota</taxon>
        <taxon>Fungi</taxon>
        <taxon>Dikarya</taxon>
        <taxon>Ascomycota</taxon>
        <taxon>Pezizomycotina</taxon>
        <taxon>Sordariomycetes</taxon>
        <taxon>Hypocreomycetidae</taxon>
        <taxon>Hypocreales</taxon>
        <taxon>Bionectriaceae</taxon>
        <taxon>Clonostachys</taxon>
    </lineage>
</organism>
<evidence type="ECO:0000313" key="2">
    <source>
        <dbReference type="EMBL" id="VUC32852.1"/>
    </source>
</evidence>